<dbReference type="InterPro" id="IPR023378">
    <property type="entry name" value="YheA/YmcA-like_dom_sf"/>
</dbReference>
<dbReference type="PANTHER" id="PTHR38448">
    <property type="entry name" value="REGULATORY PROTEIN YLBF-RELATED"/>
    <property type="match status" value="1"/>
</dbReference>
<dbReference type="InterPro" id="IPR052767">
    <property type="entry name" value="Bact_com_dev_regulator"/>
</dbReference>
<dbReference type="InterPro" id="IPR010368">
    <property type="entry name" value="Com_YlbF"/>
</dbReference>
<keyword evidence="2" id="KW-1185">Reference proteome</keyword>
<reference evidence="2" key="1">
    <citation type="journal article" date="2019" name="Int. J. Syst. Evol. Microbiol.">
        <title>The Global Catalogue of Microorganisms (GCM) 10K type strain sequencing project: providing services to taxonomists for standard genome sequencing and annotation.</title>
        <authorList>
            <consortium name="The Broad Institute Genomics Platform"/>
            <consortium name="The Broad Institute Genome Sequencing Center for Infectious Disease"/>
            <person name="Wu L."/>
            <person name="Ma J."/>
        </authorList>
    </citation>
    <scope>NUCLEOTIDE SEQUENCE [LARGE SCALE GENOMIC DNA]</scope>
    <source>
        <strain evidence="2">JCM 17250</strain>
    </source>
</reference>
<dbReference type="RefSeq" id="WP_344910614.1">
    <property type="nucleotide sequence ID" value="NZ_BAABDL010000044.1"/>
</dbReference>
<accession>A0ABP7VE53</accession>
<evidence type="ECO:0000313" key="2">
    <source>
        <dbReference type="Proteomes" id="UP001501734"/>
    </source>
</evidence>
<dbReference type="EMBL" id="BAABDL010000044">
    <property type="protein sequence ID" value="GAA4063933.1"/>
    <property type="molecule type" value="Genomic_DNA"/>
</dbReference>
<evidence type="ECO:0000313" key="1">
    <source>
        <dbReference type="EMBL" id="GAA4063933.1"/>
    </source>
</evidence>
<gene>
    <name evidence="1" type="ORF">GCM10022410_08260</name>
</gene>
<dbReference type="Pfam" id="PF06133">
    <property type="entry name" value="Com_YlbF"/>
    <property type="match status" value="1"/>
</dbReference>
<protein>
    <submittedName>
        <fullName evidence="1">YlbF family regulator</fullName>
    </submittedName>
</protein>
<comment type="caution">
    <text evidence="1">The sequence shown here is derived from an EMBL/GenBank/DDBJ whole genome shotgun (WGS) entry which is preliminary data.</text>
</comment>
<name>A0ABP7VE53_9BACI</name>
<proteinExistence type="predicted"/>
<dbReference type="Proteomes" id="UP001501734">
    <property type="component" value="Unassembled WGS sequence"/>
</dbReference>
<organism evidence="1 2">
    <name type="scientific">Amphibacillus indicireducens</name>
    <dbReference type="NCBI Taxonomy" id="1076330"/>
    <lineage>
        <taxon>Bacteria</taxon>
        <taxon>Bacillati</taxon>
        <taxon>Bacillota</taxon>
        <taxon>Bacilli</taxon>
        <taxon>Bacillales</taxon>
        <taxon>Bacillaceae</taxon>
        <taxon>Amphibacillus</taxon>
    </lineage>
</organism>
<dbReference type="PANTHER" id="PTHR38448:SF2">
    <property type="entry name" value="REGULATORY PROTEIN YLBF"/>
    <property type="match status" value="1"/>
</dbReference>
<dbReference type="SUPFAM" id="SSF158622">
    <property type="entry name" value="YheA/YmcA-like"/>
    <property type="match status" value="1"/>
</dbReference>
<dbReference type="Gene3D" id="1.20.1500.10">
    <property type="entry name" value="YheA/YmcA-like"/>
    <property type="match status" value="1"/>
</dbReference>
<sequence>MLATVEIIDLLDLTDELAEMVNQSEQMLNYIEKKRQLKQDQQSQTLIRAFEQKKEQYEDVQRFGRYHPDYRVITKETRLLKREVDMLDSVAQFKIAERELQMLLDDISAKIAHSVSEQIMVPRDGALFTDVGCGHGGSCGCNAS</sequence>